<dbReference type="PANTHER" id="PTHR38468">
    <property type="entry name" value="SLL0939 PROTEIN"/>
    <property type="match status" value="1"/>
</dbReference>
<dbReference type="RefSeq" id="WP_152868836.1">
    <property type="nucleotide sequence ID" value="NZ_WBSL01000001.1"/>
</dbReference>
<keyword evidence="2" id="KW-1185">Reference proteome</keyword>
<comment type="caution">
    <text evidence="1">The sequence shown here is derived from an EMBL/GenBank/DDBJ whole genome shotgun (WGS) entry which is preliminary data.</text>
</comment>
<organism evidence="1 2">
    <name type="scientific">Deinococcus terrestris</name>
    <dbReference type="NCBI Taxonomy" id="2651870"/>
    <lineage>
        <taxon>Bacteria</taxon>
        <taxon>Thermotogati</taxon>
        <taxon>Deinococcota</taxon>
        <taxon>Deinococci</taxon>
        <taxon>Deinococcales</taxon>
        <taxon>Deinococcaceae</taxon>
        <taxon>Deinococcus</taxon>
    </lineage>
</organism>
<dbReference type="EMBL" id="WBSL01000001">
    <property type="protein sequence ID" value="MPY65693.1"/>
    <property type="molecule type" value="Genomic_DNA"/>
</dbReference>
<dbReference type="PANTHER" id="PTHR38468:SF1">
    <property type="entry name" value="SLL0939 PROTEIN"/>
    <property type="match status" value="1"/>
</dbReference>
<evidence type="ECO:0000313" key="2">
    <source>
        <dbReference type="Proteomes" id="UP000484842"/>
    </source>
</evidence>
<evidence type="ECO:0000313" key="1">
    <source>
        <dbReference type="EMBL" id="MPY65693.1"/>
    </source>
</evidence>
<sequence>MSAEAVSFLGNFEELVRQVTLTLATGVEAVSAVIVGYAVLESLWRLAVRRVGGRQNMELLRLRLGHWLALVLELLLAADILKTAVAPTWDDIGKLAAIAGIRTALNYFLDREVREEQRIQAEHAAAPAHPLPQNSG</sequence>
<dbReference type="AlphaFoldDB" id="A0A7X1NTW3"/>
<dbReference type="Pfam" id="PF07784">
    <property type="entry name" value="DUF1622"/>
    <property type="match status" value="1"/>
</dbReference>
<protein>
    <submittedName>
        <fullName evidence="1">DUF1622 domain-containing protein</fullName>
    </submittedName>
</protein>
<proteinExistence type="predicted"/>
<dbReference type="Proteomes" id="UP000484842">
    <property type="component" value="Unassembled WGS sequence"/>
</dbReference>
<gene>
    <name evidence="1" type="ORF">F8S09_03150</name>
</gene>
<accession>A0A7X1NTW3</accession>
<name>A0A7X1NTW3_9DEIO</name>
<dbReference type="InterPro" id="IPR012427">
    <property type="entry name" value="DUF1622"/>
</dbReference>
<reference evidence="1 2" key="1">
    <citation type="submission" date="2019-10" db="EMBL/GenBank/DDBJ databases">
        <title>Deinococcus sp. isolated from soil.</title>
        <authorList>
            <person name="Li Y."/>
            <person name="Wang J."/>
        </authorList>
    </citation>
    <scope>NUCLEOTIDE SEQUENCE [LARGE SCALE GENOMIC DNA]</scope>
    <source>
        <strain evidence="1 2">SDU3-2</strain>
    </source>
</reference>